<feature type="compositionally biased region" description="Basic and acidic residues" evidence="1">
    <location>
        <begin position="47"/>
        <end position="69"/>
    </location>
</feature>
<gene>
    <name evidence="2" type="ORF">GCM10010451_58240</name>
</gene>
<reference evidence="3" key="1">
    <citation type="journal article" date="2019" name="Int. J. Syst. Evol. Microbiol.">
        <title>The Global Catalogue of Microorganisms (GCM) 10K type strain sequencing project: providing services to taxonomists for standard genome sequencing and annotation.</title>
        <authorList>
            <consortium name="The Broad Institute Genomics Platform"/>
            <consortium name="The Broad Institute Genome Sequencing Center for Infectious Disease"/>
            <person name="Wu L."/>
            <person name="Ma J."/>
        </authorList>
    </citation>
    <scope>NUCLEOTIDE SEQUENCE [LARGE SCALE GENOMIC DNA]</scope>
    <source>
        <strain evidence="3">JCM 9095</strain>
    </source>
</reference>
<evidence type="ECO:0000256" key="1">
    <source>
        <dbReference type="SAM" id="MobiDB-lite"/>
    </source>
</evidence>
<evidence type="ECO:0000313" key="2">
    <source>
        <dbReference type="EMBL" id="GAA3200056.1"/>
    </source>
</evidence>
<sequence>MPTPSDQAVPSAAAANALQRPSAASPRWRANSVNIFGVDMTVAPPARAREHSPWRSERTARCSATRDDEQAVSTVTAGPSKPYV</sequence>
<proteinExistence type="predicted"/>
<name>A0ABP6Q6V5_9ACTN</name>
<accession>A0ABP6Q6V5</accession>
<organism evidence="2 3">
    <name type="scientific">Streptomyces virens</name>
    <dbReference type="NCBI Taxonomy" id="285572"/>
    <lineage>
        <taxon>Bacteria</taxon>
        <taxon>Bacillati</taxon>
        <taxon>Actinomycetota</taxon>
        <taxon>Actinomycetes</taxon>
        <taxon>Kitasatosporales</taxon>
        <taxon>Streptomycetaceae</taxon>
        <taxon>Streptomyces</taxon>
    </lineage>
</organism>
<evidence type="ECO:0000313" key="3">
    <source>
        <dbReference type="Proteomes" id="UP001501866"/>
    </source>
</evidence>
<keyword evidence="3" id="KW-1185">Reference proteome</keyword>
<feature type="region of interest" description="Disordered" evidence="1">
    <location>
        <begin position="1"/>
        <end position="25"/>
    </location>
</feature>
<protein>
    <submittedName>
        <fullName evidence="2">Uncharacterized protein</fullName>
    </submittedName>
</protein>
<comment type="caution">
    <text evidence="2">The sequence shown here is derived from an EMBL/GenBank/DDBJ whole genome shotgun (WGS) entry which is preliminary data.</text>
</comment>
<dbReference type="EMBL" id="BAAAUH010000065">
    <property type="protein sequence ID" value="GAA3200056.1"/>
    <property type="molecule type" value="Genomic_DNA"/>
</dbReference>
<feature type="region of interest" description="Disordered" evidence="1">
    <location>
        <begin position="45"/>
        <end position="84"/>
    </location>
</feature>
<dbReference type="Proteomes" id="UP001501866">
    <property type="component" value="Unassembled WGS sequence"/>
</dbReference>